<protein>
    <submittedName>
        <fullName evidence="2">Uncharacterized protein</fullName>
    </submittedName>
</protein>
<evidence type="ECO:0000313" key="3">
    <source>
        <dbReference type="Proteomes" id="UP000237271"/>
    </source>
</evidence>
<dbReference type="EMBL" id="NCKW01006079">
    <property type="protein sequence ID" value="POM72218.1"/>
    <property type="molecule type" value="Genomic_DNA"/>
</dbReference>
<evidence type="ECO:0000313" key="2">
    <source>
        <dbReference type="EMBL" id="POM72218.1"/>
    </source>
</evidence>
<comment type="caution">
    <text evidence="2">The sequence shown here is derived from an EMBL/GenBank/DDBJ whole genome shotgun (WGS) entry which is preliminary data.</text>
</comment>
<sequence length="458" mass="49282">MAVQDDAHQVSEDGESESKSKTVEGESGLDEPDQASDVEEPRVEGRVSDSSPPVQDVSLEVSSSDQVASLPPVPEEVIVRGVEVHAEQTRDQLEERVSRDVEYTWPEVLPDSLAWMNAALTTSKYLAARTAAEDVARPWVEEMVPVRRDLATAQDLAGAQVPLGMFSPRECVAVLQTLLFQAGFRFLNLIPEWFQAQASKVSPETVRSLVTDLQRLLAAELVEWRLLAEGATFSVRQASEDQARVEGVPVLEYHAEDEDGDLLMSDIAVLGRTYVLRLRMTGLRSVRSPSGSSIGEPSSKRPQHHPPRPENLLASLPSQLPSSRTSTRDIASRGTTSDPVPSLVGTSDVSSLEVTSGSAESYVSRNSSSSSAASAFGHSALTHMPSVGYGAMAMTVQGPSVSAAEGGETGFQLIHQETSGLITLPDQHDFPMTEVSAETIRRPSANAIASLTRLINVS</sequence>
<accession>A0A2P4Y347</accession>
<feature type="region of interest" description="Disordered" evidence="1">
    <location>
        <begin position="285"/>
        <end position="351"/>
    </location>
</feature>
<dbReference type="OrthoDB" id="145396at2759"/>
<proteinExistence type="predicted"/>
<dbReference type="AlphaFoldDB" id="A0A2P4Y347"/>
<reference evidence="2 3" key="1">
    <citation type="journal article" date="2017" name="Genome Biol. Evol.">
        <title>Phytophthora megakarya and P. palmivora, closely related causal agents of cacao black pod rot, underwent increases in genome sizes and gene numbers by different mechanisms.</title>
        <authorList>
            <person name="Ali S.S."/>
            <person name="Shao J."/>
            <person name="Lary D.J."/>
            <person name="Kronmiller B."/>
            <person name="Shen D."/>
            <person name="Strem M.D."/>
            <person name="Amoako-Attah I."/>
            <person name="Akrofi A.Y."/>
            <person name="Begoude B.A."/>
            <person name="Ten Hoopen G.M."/>
            <person name="Coulibaly K."/>
            <person name="Kebe B.I."/>
            <person name="Melnick R.L."/>
            <person name="Guiltinan M.J."/>
            <person name="Tyler B.M."/>
            <person name="Meinhardt L.W."/>
            <person name="Bailey B.A."/>
        </authorList>
    </citation>
    <scope>NUCLEOTIDE SEQUENCE [LARGE SCALE GENOMIC DNA]</scope>
    <source>
        <strain evidence="3">sbr112.9</strain>
    </source>
</reference>
<feature type="non-terminal residue" evidence="2">
    <location>
        <position position="458"/>
    </location>
</feature>
<organism evidence="2 3">
    <name type="scientific">Phytophthora palmivora</name>
    <dbReference type="NCBI Taxonomy" id="4796"/>
    <lineage>
        <taxon>Eukaryota</taxon>
        <taxon>Sar</taxon>
        <taxon>Stramenopiles</taxon>
        <taxon>Oomycota</taxon>
        <taxon>Peronosporomycetes</taxon>
        <taxon>Peronosporales</taxon>
        <taxon>Peronosporaceae</taxon>
        <taxon>Phytophthora</taxon>
    </lineage>
</organism>
<feature type="region of interest" description="Disordered" evidence="1">
    <location>
        <begin position="1"/>
        <end position="72"/>
    </location>
</feature>
<name>A0A2P4Y347_9STRA</name>
<keyword evidence="3" id="KW-1185">Reference proteome</keyword>
<feature type="compositionally biased region" description="Low complexity" evidence="1">
    <location>
        <begin position="312"/>
        <end position="323"/>
    </location>
</feature>
<feature type="compositionally biased region" description="Low complexity" evidence="1">
    <location>
        <begin position="288"/>
        <end position="297"/>
    </location>
</feature>
<gene>
    <name evidence="2" type="ORF">PHPALM_11105</name>
</gene>
<feature type="compositionally biased region" description="Basic and acidic residues" evidence="1">
    <location>
        <begin position="1"/>
        <end position="24"/>
    </location>
</feature>
<feature type="compositionally biased region" description="Acidic residues" evidence="1">
    <location>
        <begin position="27"/>
        <end position="38"/>
    </location>
</feature>
<feature type="compositionally biased region" description="Polar residues" evidence="1">
    <location>
        <begin position="332"/>
        <end position="351"/>
    </location>
</feature>
<feature type="compositionally biased region" description="Low complexity" evidence="1">
    <location>
        <begin position="48"/>
        <end position="58"/>
    </location>
</feature>
<dbReference type="Proteomes" id="UP000237271">
    <property type="component" value="Unassembled WGS sequence"/>
</dbReference>
<evidence type="ECO:0000256" key="1">
    <source>
        <dbReference type="SAM" id="MobiDB-lite"/>
    </source>
</evidence>